<feature type="compositionally biased region" description="Basic and acidic residues" evidence="1">
    <location>
        <begin position="409"/>
        <end position="444"/>
    </location>
</feature>
<evidence type="ECO:0000256" key="1">
    <source>
        <dbReference type="SAM" id="MobiDB-lite"/>
    </source>
</evidence>
<feature type="compositionally biased region" description="Pro residues" evidence="1">
    <location>
        <begin position="539"/>
        <end position="548"/>
    </location>
</feature>
<evidence type="ECO:0000313" key="4">
    <source>
        <dbReference type="Proteomes" id="UP001390339"/>
    </source>
</evidence>
<feature type="region of interest" description="Disordered" evidence="1">
    <location>
        <begin position="153"/>
        <end position="344"/>
    </location>
</feature>
<sequence length="975" mass="106323">MEADLRMETGTVGRTPDNLAEEEISSVSRRPIPQHRQSRMVQGKKSEAANGQNKRDSSTMSYQKQEVRNMGGKNQNGFRTDSSISSGHQVGQRTLQPWSAGGGGDSDTFGSLGALENKASGSGEKWDQFSTNEKLFGLKTDYDENMYTTQIDKSHPKYKERMAAAERKAREIERSAAATSHVAEERIMDYVGGNDRGGDEEDNGVKRQDFPPLPGGSRDKKYTPPAMRAPTNNSTVKGAPVDPAIISARIGTQKPQQSPTKVDEPKARTESPAAGTSANAVPSAKTPEPKADAAKPETHSKTTEKPLEVKPVNQSATPLKASAATSRTISPQGKEGAAVPNATSTVERDVLSSFKTFANKERMTAEKIRSNKAKADKEVKLHELKKFATNFKLPTPVPVDLISIIAKDPAKQREIQEKASRDAAEVAQRRKVEEQAVKDKKPTTTKEGQPTAAPQGAAQPQAERVRPVSTVVNGPQGAAQGGRHPQNRNYNPQQQYQQYRNDRQGPPHMQQQGGRQPGTLAQRIRNVEQHKLAEMRQPPTGPSHPNEPPYGRRPMPGPGQMGKLNPNSHEFRPNAFAPAFSPNGHPSAGSSPRSALNNPTEGQSTPASSAAVVVVVSKKRKAVDPKKCVILAHIKAQPVPQGKNYDDNDGIKPSFDTAPTWRQAQEEEKGESTMRLSYTEYFERQPFAAQPTPNPTHVMPQMAHQHQLPFHLQHGAHNVPPRPSPHQHPVQMHQGQHGPVPHVPYNGADDHRMMPSNSSHSYSSPRMAPVPMAYPPNMNNPQMPYGQPGFAPGTPQMQFNRSFSNNPQYMPQQQMPMGGPMMPQFMNPQGMPAPQMQMYPSGGFMPPGVGVPQPMPGANGYPSPGRPAAAPMMAHQGSQQGQPIYGMSPGMQYQQPVFPQQPGQMNNMRGYSNPSPQQFGTSPSQMHQYTPQQHRNGNNYNKNYQGPNQHQGPQGGHAIPTGPQGRAADGPDEAK</sequence>
<name>A0ABR2IH02_9PEZI</name>
<feature type="compositionally biased region" description="Basic and acidic residues" evidence="1">
    <location>
        <begin position="525"/>
        <end position="534"/>
    </location>
</feature>
<reference evidence="3 4" key="1">
    <citation type="journal article" date="2024" name="IMA Fungus">
        <title>Apiospora arundinis, a panoply of carbohydrate-active enzymes and secondary metabolites.</title>
        <authorList>
            <person name="Sorensen T."/>
            <person name="Petersen C."/>
            <person name="Muurmann A.T."/>
            <person name="Christiansen J.V."/>
            <person name="Brundto M.L."/>
            <person name="Overgaard C.K."/>
            <person name="Boysen A.T."/>
            <person name="Wollenberg R.D."/>
            <person name="Larsen T.O."/>
            <person name="Sorensen J.L."/>
            <person name="Nielsen K.L."/>
            <person name="Sondergaard T.E."/>
        </authorList>
    </citation>
    <scope>NUCLEOTIDE SEQUENCE [LARGE SCALE GENOMIC DNA]</scope>
    <source>
        <strain evidence="3 4">AAU 773</strain>
    </source>
</reference>
<feature type="domain" description="LsmAD" evidence="2">
    <location>
        <begin position="136"/>
        <end position="208"/>
    </location>
</feature>
<dbReference type="EMBL" id="JAPCWZ010000005">
    <property type="protein sequence ID" value="KAK8862789.1"/>
    <property type="molecule type" value="Genomic_DNA"/>
</dbReference>
<dbReference type="SMART" id="SM01272">
    <property type="entry name" value="LsmAD"/>
    <property type="match status" value="1"/>
</dbReference>
<gene>
    <name evidence="3" type="ORF">PGQ11_009024</name>
</gene>
<dbReference type="InterPro" id="IPR009604">
    <property type="entry name" value="LsmAD_domain"/>
</dbReference>
<feature type="compositionally biased region" description="Low complexity" evidence="1">
    <location>
        <begin position="448"/>
        <end position="462"/>
    </location>
</feature>
<feature type="compositionally biased region" description="Polar residues" evidence="1">
    <location>
        <begin position="72"/>
        <end position="97"/>
    </location>
</feature>
<dbReference type="PANTHER" id="PTHR12854">
    <property type="entry name" value="ATAXIN 2-RELATED"/>
    <property type="match status" value="1"/>
</dbReference>
<dbReference type="PANTHER" id="PTHR12854:SF7">
    <property type="entry name" value="ATAXIN-2 HOMOLOG"/>
    <property type="match status" value="1"/>
</dbReference>
<evidence type="ECO:0000313" key="3">
    <source>
        <dbReference type="EMBL" id="KAK8862789.1"/>
    </source>
</evidence>
<protein>
    <submittedName>
        <fullName evidence="3">LsmAD domain-containing protein</fullName>
    </submittedName>
</protein>
<feature type="compositionally biased region" description="Low complexity" evidence="1">
    <location>
        <begin position="487"/>
        <end position="499"/>
    </location>
</feature>
<feature type="compositionally biased region" description="Polar residues" evidence="1">
    <location>
        <begin position="891"/>
        <end position="944"/>
    </location>
</feature>
<feature type="region of interest" description="Disordered" evidence="1">
    <location>
        <begin position="409"/>
        <end position="609"/>
    </location>
</feature>
<organism evidence="3 4">
    <name type="scientific">Apiospora arundinis</name>
    <dbReference type="NCBI Taxonomy" id="335852"/>
    <lineage>
        <taxon>Eukaryota</taxon>
        <taxon>Fungi</taxon>
        <taxon>Dikarya</taxon>
        <taxon>Ascomycota</taxon>
        <taxon>Pezizomycotina</taxon>
        <taxon>Sordariomycetes</taxon>
        <taxon>Xylariomycetidae</taxon>
        <taxon>Amphisphaeriales</taxon>
        <taxon>Apiosporaceae</taxon>
        <taxon>Apiospora</taxon>
    </lineage>
</organism>
<feature type="region of interest" description="Disordered" evidence="1">
    <location>
        <begin position="1"/>
        <end position="126"/>
    </location>
</feature>
<accession>A0ABR2IH02</accession>
<feature type="compositionally biased region" description="Polar residues" evidence="1">
    <location>
        <begin position="588"/>
        <end position="606"/>
    </location>
</feature>
<feature type="compositionally biased region" description="Basic and acidic residues" evidence="1">
    <location>
        <begin position="287"/>
        <end position="308"/>
    </location>
</feature>
<feature type="compositionally biased region" description="Polar residues" evidence="1">
    <location>
        <begin position="312"/>
        <end position="331"/>
    </location>
</feature>
<dbReference type="InterPro" id="IPR045117">
    <property type="entry name" value="ATXN2-like"/>
</dbReference>
<comment type="caution">
    <text evidence="3">The sequence shown here is derived from an EMBL/GenBank/DDBJ whole genome shotgun (WGS) entry which is preliminary data.</text>
</comment>
<keyword evidence="4" id="KW-1185">Reference proteome</keyword>
<dbReference type="Proteomes" id="UP001390339">
    <property type="component" value="Unassembled WGS sequence"/>
</dbReference>
<feature type="compositionally biased region" description="Basic and acidic residues" evidence="1">
    <location>
        <begin position="153"/>
        <end position="174"/>
    </location>
</feature>
<proteinExistence type="predicted"/>
<evidence type="ECO:0000259" key="2">
    <source>
        <dbReference type="SMART" id="SM01272"/>
    </source>
</evidence>
<feature type="region of interest" description="Disordered" evidence="1">
    <location>
        <begin position="855"/>
        <end position="975"/>
    </location>
</feature>
<dbReference type="Pfam" id="PF06741">
    <property type="entry name" value="LsmAD"/>
    <property type="match status" value="1"/>
</dbReference>